<dbReference type="EMBL" id="REGN01002202">
    <property type="protein sequence ID" value="RNA29546.1"/>
    <property type="molecule type" value="Genomic_DNA"/>
</dbReference>
<evidence type="ECO:0000313" key="2">
    <source>
        <dbReference type="EMBL" id="RNA29546.1"/>
    </source>
</evidence>
<name>A0A3M7S179_BRAPC</name>
<dbReference type="AlphaFoldDB" id="A0A3M7S179"/>
<dbReference type="Proteomes" id="UP000276133">
    <property type="component" value="Unassembled WGS sequence"/>
</dbReference>
<accession>A0A3M7S179</accession>
<sequence>MTTKRLISLTRYFTHAATDTTYKLNSINYPLLIAGTTDKARSFHPFATEDYEFIFKCIKDLAFEIYGFVFNLMLHYLLRAGSSWCFHDDKWQALNNQKINDMFQYFRDQWLTESNIGWHESYANGFPSTNNALEATNDVIKDNVIYCHYELSKFDTFPALDLNIKQNAKRGRRKKASSALQRNSTGLLNRDAFNMTTQLVSNSETNDSQPVINELTNQSAPKKHPRKNKNAFLSTDKMGIWFKSILSMCPCKKHSLVPKFIIINTN</sequence>
<protein>
    <submittedName>
        <fullName evidence="2">Uncharacterized protein</fullName>
    </submittedName>
</protein>
<gene>
    <name evidence="2" type="ORF">BpHYR1_043970</name>
</gene>
<comment type="caution">
    <text evidence="2">The sequence shown here is derived from an EMBL/GenBank/DDBJ whole genome shotgun (WGS) entry which is preliminary data.</text>
</comment>
<reference evidence="2 3" key="1">
    <citation type="journal article" date="2018" name="Sci. Rep.">
        <title>Genomic signatures of local adaptation to the degree of environmental predictability in rotifers.</title>
        <authorList>
            <person name="Franch-Gras L."/>
            <person name="Hahn C."/>
            <person name="Garcia-Roger E.M."/>
            <person name="Carmona M.J."/>
            <person name="Serra M."/>
            <person name="Gomez A."/>
        </authorList>
    </citation>
    <scope>NUCLEOTIDE SEQUENCE [LARGE SCALE GENOMIC DNA]</scope>
    <source>
        <strain evidence="2">HYR1</strain>
    </source>
</reference>
<organism evidence="2 3">
    <name type="scientific">Brachionus plicatilis</name>
    <name type="common">Marine rotifer</name>
    <name type="synonym">Brachionus muelleri</name>
    <dbReference type="NCBI Taxonomy" id="10195"/>
    <lineage>
        <taxon>Eukaryota</taxon>
        <taxon>Metazoa</taxon>
        <taxon>Spiralia</taxon>
        <taxon>Gnathifera</taxon>
        <taxon>Rotifera</taxon>
        <taxon>Eurotatoria</taxon>
        <taxon>Monogononta</taxon>
        <taxon>Pseudotrocha</taxon>
        <taxon>Ploima</taxon>
        <taxon>Brachionidae</taxon>
        <taxon>Brachionus</taxon>
    </lineage>
</organism>
<evidence type="ECO:0000313" key="3">
    <source>
        <dbReference type="Proteomes" id="UP000276133"/>
    </source>
</evidence>
<feature type="region of interest" description="Disordered" evidence="1">
    <location>
        <begin position="203"/>
        <end position="229"/>
    </location>
</feature>
<keyword evidence="3" id="KW-1185">Reference proteome</keyword>
<feature type="compositionally biased region" description="Polar residues" evidence="1">
    <location>
        <begin position="203"/>
        <end position="220"/>
    </location>
</feature>
<proteinExistence type="predicted"/>
<evidence type="ECO:0000256" key="1">
    <source>
        <dbReference type="SAM" id="MobiDB-lite"/>
    </source>
</evidence>